<dbReference type="SMART" id="SM00353">
    <property type="entry name" value="HLH"/>
    <property type="match status" value="1"/>
</dbReference>
<keyword evidence="9" id="KW-0379">Hydroxylation</keyword>
<evidence type="ECO:0000256" key="9">
    <source>
        <dbReference type="ARBA" id="ARBA00023278"/>
    </source>
</evidence>
<dbReference type="Pfam" id="PF23171">
    <property type="entry name" value="bHLH_HIF1A"/>
    <property type="match status" value="1"/>
</dbReference>
<dbReference type="GO" id="GO:0071456">
    <property type="term" value="P:cellular response to hypoxia"/>
    <property type="evidence" value="ECO:0007669"/>
    <property type="project" value="TreeGrafter"/>
</dbReference>
<comment type="caution">
    <text evidence="13">The sequence shown here is derived from an EMBL/GenBank/DDBJ whole genome shotgun (WGS) entry which is preliminary data.</text>
</comment>
<dbReference type="GO" id="GO:0000981">
    <property type="term" value="F:DNA-binding transcription factor activity, RNA polymerase II-specific"/>
    <property type="evidence" value="ECO:0007669"/>
    <property type="project" value="TreeGrafter"/>
</dbReference>
<evidence type="ECO:0000256" key="8">
    <source>
        <dbReference type="ARBA" id="ARBA00023242"/>
    </source>
</evidence>
<dbReference type="SMART" id="SM00086">
    <property type="entry name" value="PAC"/>
    <property type="match status" value="1"/>
</dbReference>
<dbReference type="FunFam" id="3.30.450.20:FF:000015">
    <property type="entry name" value="Hypoxia-inducible factor 1-alpha isoform 1"/>
    <property type="match status" value="1"/>
</dbReference>
<name>A0AAV1KLW4_9NEOP</name>
<dbReference type="InterPro" id="IPR035965">
    <property type="entry name" value="PAS-like_dom_sf"/>
</dbReference>
<feature type="domain" description="BHLH" evidence="12">
    <location>
        <begin position="129"/>
        <end position="182"/>
    </location>
</feature>
<dbReference type="SMART" id="SM00091">
    <property type="entry name" value="PAS"/>
    <property type="match status" value="2"/>
</dbReference>
<evidence type="ECO:0000256" key="1">
    <source>
        <dbReference type="ARBA" id="ARBA00004123"/>
    </source>
</evidence>
<dbReference type="PANTHER" id="PTHR23043">
    <property type="entry name" value="HYPOXIA-INDUCIBLE FACTOR 1 ALPHA"/>
    <property type="match status" value="1"/>
</dbReference>
<dbReference type="InterPro" id="IPR013655">
    <property type="entry name" value="PAS_fold_3"/>
</dbReference>
<dbReference type="Gene3D" id="4.10.280.10">
    <property type="entry name" value="Helix-loop-helix DNA-binding domain"/>
    <property type="match status" value="1"/>
</dbReference>
<evidence type="ECO:0000256" key="4">
    <source>
        <dbReference type="ARBA" id="ARBA00023015"/>
    </source>
</evidence>
<dbReference type="PROSITE" id="PS50112">
    <property type="entry name" value="PAS"/>
    <property type="match status" value="2"/>
</dbReference>
<evidence type="ECO:0000256" key="5">
    <source>
        <dbReference type="ARBA" id="ARBA00023125"/>
    </source>
</evidence>
<dbReference type="Gene3D" id="3.30.450.20">
    <property type="entry name" value="PAS domain"/>
    <property type="match status" value="3"/>
</dbReference>
<dbReference type="NCBIfam" id="TIGR00229">
    <property type="entry name" value="sensory_box"/>
    <property type="match status" value="2"/>
</dbReference>
<sequence>MLVNGDRLPMQCPVVGSYEETGWSVQCPMAYQWSKPPMNDVCDYGVPNSDPYLGFSMPCYNSNYYVCDNPSPQYYGNRMYPQVGYGPVTLNLPCHGQEWDYNSMCYDVNGQPCQYTNVVDLEDFMNNEKRKEKSRVAARCRRTKEMQIFAELTAALPAKKEEVEQLDKASVMRLAISYLRVRDVVSMLPEADVKPSNIKSPKGLEEVQSELSYMKALDGFVLVLSQQGDIVYCSENIAEHLGVSQMEIMGQSVFEFSHPCDHDEIREALRTNSTGRRDLLLRLKCTLTSKGRNVHLKSASYKVIHVTGHMLATSEGRNENEPENNNNEADDKKMEGEVAKITNKTGALVAVGRPIPHPSNIEIPLDSKTFLSKHSLDMKFTYTDEGLMNTLGFEPDELVGRSVYDYHHAADSAALVQQFKSLFSKGQCETGQYRFLAKSGGFAWVETQATVITDKQQKPISVVCVNYVISGIECKDEVFAAHQLQHADLKPVVAPTIQQTTPVPICQPATEAGNGAIVAAILPEEERPIPVTELIFAPRKKEMNKGFLMFSQDEGLTMLKDEPEDLTHLAPTAGDACIPLENSPFDMFDEFILNDNYCSLLGDDLASGSPVDSLAADSLLSSPDPQETESSCEQSSLLTELTLDAFDSGRSDNDIDDGNSPFIPINDELPVLESAVMWGALPDSVSLARPQPTEPQVVSSAPALQRLLAAAPTGPPPQDLITNIYSDQGLIANRSVSTWDTGVKRVMKQEEEPAAKRVKRSPSPVPVDSKPTTQSSSVLMNLLDLPQQMPRQINPKNPQNYQHVVMNGQRLPPLGTINGNSIPVPVINIIQSTPNKQMRSNTPLPNGTIICNANSNPMSPLSLNISSPMYSLSPSPNTSSYNSPAMSPVQRDHTLSAYSTPESLSPIGKFSQDYSPKNRLLSPVCMLQGYDPYLNNKMLASPSYPLQQTDMLLDSNMSLSSTDFWGETEVMQDTNDLLTALDDVKLV</sequence>
<dbReference type="SUPFAM" id="SSF55785">
    <property type="entry name" value="PYP-like sensor domain (PAS domain)"/>
    <property type="match status" value="2"/>
</dbReference>
<feature type="domain" description="PAS" evidence="11">
    <location>
        <begin position="214"/>
        <end position="276"/>
    </location>
</feature>
<dbReference type="GO" id="GO:0005737">
    <property type="term" value="C:cytoplasm"/>
    <property type="evidence" value="ECO:0007669"/>
    <property type="project" value="InterPro"/>
</dbReference>
<dbReference type="CDD" id="cd00130">
    <property type="entry name" value="PAS"/>
    <property type="match status" value="2"/>
</dbReference>
<dbReference type="InterPro" id="IPR011598">
    <property type="entry name" value="bHLH_dom"/>
</dbReference>
<dbReference type="PRINTS" id="PR00785">
    <property type="entry name" value="NCTRNSLOCATR"/>
</dbReference>
<evidence type="ECO:0000256" key="10">
    <source>
        <dbReference type="SAM" id="MobiDB-lite"/>
    </source>
</evidence>
<feature type="region of interest" description="Disordered" evidence="10">
    <location>
        <begin position="749"/>
        <end position="774"/>
    </location>
</feature>
<evidence type="ECO:0000256" key="7">
    <source>
        <dbReference type="ARBA" id="ARBA00023163"/>
    </source>
</evidence>
<keyword evidence="4" id="KW-0805">Transcription regulation</keyword>
<proteinExistence type="predicted"/>
<evidence type="ECO:0000256" key="2">
    <source>
        <dbReference type="ARBA" id="ARBA00022737"/>
    </source>
</evidence>
<feature type="domain" description="PAS" evidence="11">
    <location>
        <begin position="375"/>
        <end position="426"/>
    </location>
</feature>
<dbReference type="EMBL" id="CAVLGL010000057">
    <property type="protein sequence ID" value="CAK1583435.1"/>
    <property type="molecule type" value="Genomic_DNA"/>
</dbReference>
<feature type="compositionally biased region" description="Low complexity" evidence="10">
    <location>
        <begin position="616"/>
        <end position="625"/>
    </location>
</feature>
<dbReference type="InterPro" id="IPR013767">
    <property type="entry name" value="PAS_fold"/>
</dbReference>
<keyword evidence="5" id="KW-0238">DNA-binding</keyword>
<evidence type="ECO:0000259" key="11">
    <source>
        <dbReference type="PROSITE" id="PS50112"/>
    </source>
</evidence>
<dbReference type="InterPro" id="IPR036638">
    <property type="entry name" value="HLH_DNA-bd_sf"/>
</dbReference>
<organism evidence="13 14">
    <name type="scientific">Parnassius mnemosyne</name>
    <name type="common">clouded apollo</name>
    <dbReference type="NCBI Taxonomy" id="213953"/>
    <lineage>
        <taxon>Eukaryota</taxon>
        <taxon>Metazoa</taxon>
        <taxon>Ecdysozoa</taxon>
        <taxon>Arthropoda</taxon>
        <taxon>Hexapoda</taxon>
        <taxon>Insecta</taxon>
        <taxon>Pterygota</taxon>
        <taxon>Neoptera</taxon>
        <taxon>Endopterygota</taxon>
        <taxon>Lepidoptera</taxon>
        <taxon>Glossata</taxon>
        <taxon>Ditrysia</taxon>
        <taxon>Papilionoidea</taxon>
        <taxon>Papilionidae</taxon>
        <taxon>Parnassiinae</taxon>
        <taxon>Parnassini</taxon>
        <taxon>Parnassius</taxon>
        <taxon>Driopa</taxon>
    </lineage>
</organism>
<evidence type="ECO:0000313" key="13">
    <source>
        <dbReference type="EMBL" id="CAK1583435.1"/>
    </source>
</evidence>
<accession>A0AAV1KLW4</accession>
<dbReference type="SUPFAM" id="SSF47459">
    <property type="entry name" value="HLH, helix-loop-helix DNA-binding domain"/>
    <property type="match status" value="1"/>
</dbReference>
<dbReference type="GO" id="GO:0045944">
    <property type="term" value="P:positive regulation of transcription by RNA polymerase II"/>
    <property type="evidence" value="ECO:0007669"/>
    <property type="project" value="UniProtKB-ARBA"/>
</dbReference>
<dbReference type="Pfam" id="PF00989">
    <property type="entry name" value="PAS"/>
    <property type="match status" value="1"/>
</dbReference>
<keyword evidence="14" id="KW-1185">Reference proteome</keyword>
<comment type="subcellular location">
    <subcellularLocation>
        <location evidence="1">Nucleus</location>
    </subcellularLocation>
</comment>
<dbReference type="InterPro" id="IPR001610">
    <property type="entry name" value="PAC"/>
</dbReference>
<evidence type="ECO:0000256" key="6">
    <source>
        <dbReference type="ARBA" id="ARBA00023159"/>
    </source>
</evidence>
<feature type="region of interest" description="Disordered" evidence="10">
    <location>
        <begin position="616"/>
        <end position="635"/>
    </location>
</feature>
<dbReference type="GO" id="GO:0046983">
    <property type="term" value="F:protein dimerization activity"/>
    <property type="evidence" value="ECO:0007669"/>
    <property type="project" value="InterPro"/>
</dbReference>
<dbReference type="InterPro" id="IPR000014">
    <property type="entry name" value="PAS"/>
</dbReference>
<keyword evidence="3" id="KW-0832">Ubl conjugation</keyword>
<dbReference type="PANTHER" id="PTHR23043:SF17">
    <property type="entry name" value="PROTEIN SIMILAR"/>
    <property type="match status" value="1"/>
</dbReference>
<dbReference type="AlphaFoldDB" id="A0AAV1KLW4"/>
<keyword evidence="2" id="KW-0677">Repeat</keyword>
<dbReference type="Pfam" id="PF08447">
    <property type="entry name" value="PAS_3"/>
    <property type="match status" value="1"/>
</dbReference>
<protein>
    <submittedName>
        <fullName evidence="13">Uncharacterized protein</fullName>
    </submittedName>
</protein>
<evidence type="ECO:0000313" key="14">
    <source>
        <dbReference type="Proteomes" id="UP001314205"/>
    </source>
</evidence>
<gene>
    <name evidence="13" type="ORF">PARMNEM_LOCUS4829</name>
</gene>
<dbReference type="GO" id="GO:0005667">
    <property type="term" value="C:transcription regulator complex"/>
    <property type="evidence" value="ECO:0007669"/>
    <property type="project" value="InterPro"/>
</dbReference>
<evidence type="ECO:0000256" key="3">
    <source>
        <dbReference type="ARBA" id="ARBA00022843"/>
    </source>
</evidence>
<keyword evidence="7" id="KW-0804">Transcription</keyword>
<evidence type="ECO:0000259" key="12">
    <source>
        <dbReference type="PROSITE" id="PS50888"/>
    </source>
</evidence>
<dbReference type="PROSITE" id="PS50888">
    <property type="entry name" value="BHLH"/>
    <property type="match status" value="1"/>
</dbReference>
<reference evidence="13 14" key="1">
    <citation type="submission" date="2023-11" db="EMBL/GenBank/DDBJ databases">
        <authorList>
            <person name="Hedman E."/>
            <person name="Englund M."/>
            <person name="Stromberg M."/>
            <person name="Nyberg Akerstrom W."/>
            <person name="Nylinder S."/>
            <person name="Jareborg N."/>
            <person name="Kallberg Y."/>
            <person name="Kronander E."/>
        </authorList>
    </citation>
    <scope>NUCLEOTIDE SEQUENCE [LARGE SCALE GENOMIC DNA]</scope>
</reference>
<dbReference type="Proteomes" id="UP001314205">
    <property type="component" value="Unassembled WGS sequence"/>
</dbReference>
<keyword evidence="8" id="KW-0539">Nucleus</keyword>
<keyword evidence="6" id="KW-0010">Activator</keyword>
<dbReference type="GO" id="GO:0005634">
    <property type="term" value="C:nucleus"/>
    <property type="evidence" value="ECO:0007669"/>
    <property type="project" value="UniProtKB-SubCell"/>
</dbReference>
<dbReference type="InterPro" id="IPR001067">
    <property type="entry name" value="Nuc_translocat"/>
</dbReference>
<dbReference type="GO" id="GO:0000977">
    <property type="term" value="F:RNA polymerase II transcription regulatory region sequence-specific DNA binding"/>
    <property type="evidence" value="ECO:0007669"/>
    <property type="project" value="TreeGrafter"/>
</dbReference>